<proteinExistence type="predicted"/>
<keyword evidence="2" id="KW-1185">Reference proteome</keyword>
<dbReference type="RefSeq" id="WP_346820274.1">
    <property type="nucleotide sequence ID" value="NZ_JBDKWZ010000003.1"/>
</dbReference>
<protein>
    <submittedName>
        <fullName evidence="1">Uncharacterized protein</fullName>
    </submittedName>
</protein>
<sequence>MNSKEKNLVFSWMEELNSVELSVGEDGSNYESNEFWGINNSNNQRDEEKEARVREELEKANYIKQLEKIMLEEPVNLIELKANINANFILIEDAYEEEFVDLGVEYKTYQEAHPKGDYSQARWVEEKSQQLQLLKKKEFEKLKAQLFSGE</sequence>
<comment type="caution">
    <text evidence="1">The sequence shown here is derived from an EMBL/GenBank/DDBJ whole genome shotgun (WGS) entry which is preliminary data.</text>
</comment>
<organism evidence="1 2">
    <name type="scientific">Rapidithrix thailandica</name>
    <dbReference type="NCBI Taxonomy" id="413964"/>
    <lineage>
        <taxon>Bacteria</taxon>
        <taxon>Pseudomonadati</taxon>
        <taxon>Bacteroidota</taxon>
        <taxon>Cytophagia</taxon>
        <taxon>Cytophagales</taxon>
        <taxon>Flammeovirgaceae</taxon>
        <taxon>Rapidithrix</taxon>
    </lineage>
</organism>
<reference evidence="1 2" key="1">
    <citation type="submission" date="2024-04" db="EMBL/GenBank/DDBJ databases">
        <title>Novel genus in family Flammeovirgaceae.</title>
        <authorList>
            <person name="Nguyen T.H."/>
            <person name="Vuong T.Q."/>
            <person name="Le H."/>
            <person name="Kim S.-G."/>
        </authorList>
    </citation>
    <scope>NUCLEOTIDE SEQUENCE [LARGE SCALE GENOMIC DNA]</scope>
    <source>
        <strain evidence="1 2">JCM 23209</strain>
    </source>
</reference>
<gene>
    <name evidence="1" type="ORF">AAG747_06185</name>
</gene>
<dbReference type="Proteomes" id="UP001403385">
    <property type="component" value="Unassembled WGS sequence"/>
</dbReference>
<evidence type="ECO:0000313" key="2">
    <source>
        <dbReference type="Proteomes" id="UP001403385"/>
    </source>
</evidence>
<accession>A0AAW9S324</accession>
<name>A0AAW9S324_9BACT</name>
<dbReference type="AlphaFoldDB" id="A0AAW9S324"/>
<dbReference type="EMBL" id="JBDKWZ010000003">
    <property type="protein sequence ID" value="MEN7547486.1"/>
    <property type="molecule type" value="Genomic_DNA"/>
</dbReference>
<evidence type="ECO:0000313" key="1">
    <source>
        <dbReference type="EMBL" id="MEN7547486.1"/>
    </source>
</evidence>